<gene>
    <name evidence="1" type="primary">g6051</name>
    <name evidence="1" type="ORF">NpPPO83_00006051</name>
</gene>
<evidence type="ECO:0000313" key="2">
    <source>
        <dbReference type="Proteomes" id="UP001165186"/>
    </source>
</evidence>
<evidence type="ECO:0000313" key="1">
    <source>
        <dbReference type="EMBL" id="GME23965.1"/>
    </source>
</evidence>
<comment type="caution">
    <text evidence="1">The sequence shown here is derived from an EMBL/GenBank/DDBJ whole genome shotgun (WGS) entry which is preliminary data.</text>
</comment>
<accession>A0ACB5RU01</accession>
<protein>
    <submittedName>
        <fullName evidence="1">Unnamed protein product</fullName>
    </submittedName>
</protein>
<keyword evidence="2" id="KW-1185">Reference proteome</keyword>
<proteinExistence type="predicted"/>
<reference evidence="1" key="1">
    <citation type="submission" date="2024-09" db="EMBL/GenBank/DDBJ databases">
        <title>Draft Genome Sequences of Neofusicoccum parvum.</title>
        <authorList>
            <person name="Ashida A."/>
            <person name="Camagna M."/>
            <person name="Tanaka A."/>
            <person name="Takemoto D."/>
        </authorList>
    </citation>
    <scope>NUCLEOTIDE SEQUENCE</scope>
    <source>
        <strain evidence="1">PPO83</strain>
    </source>
</reference>
<dbReference type="EMBL" id="BSXG01000010">
    <property type="protein sequence ID" value="GME23965.1"/>
    <property type="molecule type" value="Genomic_DNA"/>
</dbReference>
<sequence>MQLSPIQHDRPLDEFNRLLGFTGEPISICARISEIPSIRDATALATEVQQIILALDRCEPHRAVARHTFPSGTDPRAVFALENTAAVYRSAAFLYLHSVLRRMRVRGSVAPRLHAALVAAVPVEKAGALARCVALVERCGVEQPRSELNALIFPLFLIGCERETGAQEALVLRVLTRMERKSGFGNVSEAKRILRHVWDCSLVGSEDAERLHWLDIVAEFDGEVAIM</sequence>
<name>A0ACB5RU01_9PEZI</name>
<organism evidence="1 2">
    <name type="scientific">Neofusicoccum parvum</name>
    <dbReference type="NCBI Taxonomy" id="310453"/>
    <lineage>
        <taxon>Eukaryota</taxon>
        <taxon>Fungi</taxon>
        <taxon>Dikarya</taxon>
        <taxon>Ascomycota</taxon>
        <taxon>Pezizomycotina</taxon>
        <taxon>Dothideomycetes</taxon>
        <taxon>Dothideomycetes incertae sedis</taxon>
        <taxon>Botryosphaeriales</taxon>
        <taxon>Botryosphaeriaceae</taxon>
        <taxon>Neofusicoccum</taxon>
    </lineage>
</organism>
<dbReference type="Proteomes" id="UP001165186">
    <property type="component" value="Unassembled WGS sequence"/>
</dbReference>